<dbReference type="EMBL" id="JBHUMF010000031">
    <property type="protein sequence ID" value="MFD2681899.1"/>
    <property type="molecule type" value="Genomic_DNA"/>
</dbReference>
<organism evidence="2 3">
    <name type="scientific">Bacillus seohaeanensis</name>
    <dbReference type="NCBI Taxonomy" id="284580"/>
    <lineage>
        <taxon>Bacteria</taxon>
        <taxon>Bacillati</taxon>
        <taxon>Bacillota</taxon>
        <taxon>Bacilli</taxon>
        <taxon>Bacillales</taxon>
        <taxon>Bacillaceae</taxon>
        <taxon>Bacillus</taxon>
    </lineage>
</organism>
<dbReference type="RefSeq" id="WP_377936492.1">
    <property type="nucleotide sequence ID" value="NZ_JBHUMF010000031.1"/>
</dbReference>
<accession>A0ABW5RTV9</accession>
<keyword evidence="2" id="KW-0012">Acyltransferase</keyword>
<keyword evidence="3" id="KW-1185">Reference proteome</keyword>
<evidence type="ECO:0000259" key="1">
    <source>
        <dbReference type="PROSITE" id="PS51186"/>
    </source>
</evidence>
<keyword evidence="2" id="KW-0808">Transferase</keyword>
<protein>
    <submittedName>
        <fullName evidence="2">GNAT family N-acetyltransferase</fullName>
        <ecNumber evidence="2">2.3.-.-</ecNumber>
    </submittedName>
</protein>
<name>A0ABW5RTV9_9BACI</name>
<dbReference type="GO" id="GO:0016746">
    <property type="term" value="F:acyltransferase activity"/>
    <property type="evidence" value="ECO:0007669"/>
    <property type="project" value="UniProtKB-KW"/>
</dbReference>
<proteinExistence type="predicted"/>
<sequence length="164" mass="19100">MFRLATESDLPKIMGIVKQIVVEMSTSNNRQWDETYPLPDDFLQDINTKSLYVLEEDAQLKGFISINGDYPQEYNELNWKAEDFLVIHRLAVNLANRKEGVATTLMQFAEQLAKERGIKFLKSDTSELNIGMNRLFHKLQYVKVGQIELGEKEFRFNGYEKEID</sequence>
<dbReference type="Proteomes" id="UP001597506">
    <property type="component" value="Unassembled WGS sequence"/>
</dbReference>
<dbReference type="EC" id="2.3.-.-" evidence="2"/>
<dbReference type="PROSITE" id="PS51186">
    <property type="entry name" value="GNAT"/>
    <property type="match status" value="1"/>
</dbReference>
<comment type="caution">
    <text evidence="2">The sequence shown here is derived from an EMBL/GenBank/DDBJ whole genome shotgun (WGS) entry which is preliminary data.</text>
</comment>
<dbReference type="CDD" id="cd04301">
    <property type="entry name" value="NAT_SF"/>
    <property type="match status" value="1"/>
</dbReference>
<evidence type="ECO:0000313" key="3">
    <source>
        <dbReference type="Proteomes" id="UP001597506"/>
    </source>
</evidence>
<gene>
    <name evidence="2" type="ORF">ACFSUL_14250</name>
</gene>
<dbReference type="SUPFAM" id="SSF55729">
    <property type="entry name" value="Acyl-CoA N-acyltransferases (Nat)"/>
    <property type="match status" value="1"/>
</dbReference>
<reference evidence="3" key="1">
    <citation type="journal article" date="2019" name="Int. J. Syst. Evol. Microbiol.">
        <title>The Global Catalogue of Microorganisms (GCM) 10K type strain sequencing project: providing services to taxonomists for standard genome sequencing and annotation.</title>
        <authorList>
            <consortium name="The Broad Institute Genomics Platform"/>
            <consortium name="The Broad Institute Genome Sequencing Center for Infectious Disease"/>
            <person name="Wu L."/>
            <person name="Ma J."/>
        </authorList>
    </citation>
    <scope>NUCLEOTIDE SEQUENCE [LARGE SCALE GENOMIC DNA]</scope>
    <source>
        <strain evidence="3">KCTC 3913</strain>
    </source>
</reference>
<dbReference type="Gene3D" id="3.40.630.30">
    <property type="match status" value="1"/>
</dbReference>
<dbReference type="InterPro" id="IPR000182">
    <property type="entry name" value="GNAT_dom"/>
</dbReference>
<evidence type="ECO:0000313" key="2">
    <source>
        <dbReference type="EMBL" id="MFD2681899.1"/>
    </source>
</evidence>
<dbReference type="InterPro" id="IPR016181">
    <property type="entry name" value="Acyl_CoA_acyltransferase"/>
</dbReference>
<dbReference type="Pfam" id="PF00583">
    <property type="entry name" value="Acetyltransf_1"/>
    <property type="match status" value="1"/>
</dbReference>
<feature type="domain" description="N-acetyltransferase" evidence="1">
    <location>
        <begin position="1"/>
        <end position="164"/>
    </location>
</feature>